<proteinExistence type="predicted"/>
<comment type="caution">
    <text evidence="1">The sequence shown here is derived from an EMBL/GenBank/DDBJ whole genome shotgun (WGS) entry which is preliminary data.</text>
</comment>
<dbReference type="OrthoDB" id="3439512at2759"/>
<dbReference type="AlphaFoldDB" id="A0A9W8WI58"/>
<organism evidence="1 2">
    <name type="scientific">Fusarium piperis</name>
    <dbReference type="NCBI Taxonomy" id="1435070"/>
    <lineage>
        <taxon>Eukaryota</taxon>
        <taxon>Fungi</taxon>
        <taxon>Dikarya</taxon>
        <taxon>Ascomycota</taxon>
        <taxon>Pezizomycotina</taxon>
        <taxon>Sordariomycetes</taxon>
        <taxon>Hypocreomycetidae</taxon>
        <taxon>Hypocreales</taxon>
        <taxon>Nectriaceae</taxon>
        <taxon>Fusarium</taxon>
        <taxon>Fusarium solani species complex</taxon>
    </lineage>
</organism>
<dbReference type="EMBL" id="JAPEUR010000042">
    <property type="protein sequence ID" value="KAJ4326508.1"/>
    <property type="molecule type" value="Genomic_DNA"/>
</dbReference>
<gene>
    <name evidence="1" type="ORF">N0V84_003138</name>
</gene>
<protein>
    <submittedName>
        <fullName evidence="1">Uncharacterized protein</fullName>
    </submittedName>
</protein>
<name>A0A9W8WI58_9HYPO</name>
<reference evidence="1" key="1">
    <citation type="submission" date="2022-10" db="EMBL/GenBank/DDBJ databases">
        <title>Tapping the CABI collections for fungal endophytes: first genome assemblies for Collariella, Neodidymelliopsis, Ascochyta clinopodiicola, Didymella pomorum, Didymosphaeria variabile, Neocosmospora piperis and Neocucurbitaria cava.</title>
        <authorList>
            <person name="Hill R."/>
        </authorList>
    </citation>
    <scope>NUCLEOTIDE SEQUENCE</scope>
    <source>
        <strain evidence="1">IMI 366586</strain>
    </source>
</reference>
<keyword evidence="2" id="KW-1185">Reference proteome</keyword>
<sequence length="902" mass="98852">MTGLQNSLGSKVLEILYDPEIPWFKVIAYVEYQAEILQWMQSRLEQLLEDETYAIDENSDQEDEPGIEGSRAQPDVEVLTDTPHIISWPVYSEGLEAKVGKYDIFRFPQHIQELAHKTMWRGLERVEGTTITDLTSKFDVLWPASESKASLRKLEEPGNLQVTYNCGETLAYIGTESNVQSLEIMTRKLDTLLSFMDAPFTKESHLILAEAARPFRVSYRCLTHTGLSNLTYIDPTITIGADQERQLIEGAVSLRVVTADARGRLSLDSTVYPLEPKLAKDAKLGFPPFAHYEYTNKRPNTSASALTESIHQTRRQQVLQKPAQPSLHTAKTPRAPSRIAKVLVNIGNEGDESEMLSCPATGKNNVQKETGLEGILFSELHCDSWQGSRSPLPTETSVANWIDGIELDCAEGSPELIPGLAEGKEVQHDVASDMTASVMTLAGGALLDLGSEDGQSGPDQIPQNSDIQHLELLSLEEMIPSHQPFGARTPMLRPEDDSIPNLLDSESPTKIFHGMFAPVNPLSFEMGAGLNQDGNARQKQKTLPPGESLMDYLDGPVHTPALMDFLDRDKRNSQPAKENRPAAGDSPGVVFGKLEDTAKEFFQTMRQKAAPRPTWANIASKKKITEGKYEEAPFGPNVRVTTVPAIPKPAGSEKENLARVNAVGSQTLVKNESLSKNDGPSRGMSPGLVTVSGHTSPPVGATRAVPGMDPVTPDFMEGIKVVAKAEGKLQELVRILQVTPGLIRLEAKFGRVCLKNQPPSLVNIGQGPAWSSESVLDRLNSNEHGSQGAVGFYTVLTTNGAEADLLSQLTACKTPWMLSEKQVYYEIVCKSHDGATPLVVKVNAESFEYECLPATQELSHLYVHCAKRAWDVKFAISRVDLEAVPEAFKLFAESLVHSLGVS</sequence>
<evidence type="ECO:0000313" key="2">
    <source>
        <dbReference type="Proteomes" id="UP001140502"/>
    </source>
</evidence>
<evidence type="ECO:0000313" key="1">
    <source>
        <dbReference type="EMBL" id="KAJ4326508.1"/>
    </source>
</evidence>
<accession>A0A9W8WI58</accession>
<dbReference type="Proteomes" id="UP001140502">
    <property type="component" value="Unassembled WGS sequence"/>
</dbReference>